<feature type="transmembrane region" description="Helical" evidence="12">
    <location>
        <begin position="2523"/>
        <end position="2543"/>
    </location>
</feature>
<dbReference type="GO" id="GO:0005524">
    <property type="term" value="F:ATP binding"/>
    <property type="evidence" value="ECO:0007669"/>
    <property type="project" value="UniProtKB-KW"/>
</dbReference>
<feature type="transmembrane region" description="Helical" evidence="12">
    <location>
        <begin position="1661"/>
        <end position="1681"/>
    </location>
</feature>
<organism evidence="14 15">
    <name type="scientific">Pleurodeles waltl</name>
    <name type="common">Iberian ribbed newt</name>
    <dbReference type="NCBI Taxonomy" id="8319"/>
    <lineage>
        <taxon>Eukaryota</taxon>
        <taxon>Metazoa</taxon>
        <taxon>Chordata</taxon>
        <taxon>Craniata</taxon>
        <taxon>Vertebrata</taxon>
        <taxon>Euteleostomi</taxon>
        <taxon>Amphibia</taxon>
        <taxon>Batrachia</taxon>
        <taxon>Caudata</taxon>
        <taxon>Salamandroidea</taxon>
        <taxon>Salamandridae</taxon>
        <taxon>Pleurodelinae</taxon>
        <taxon>Pleurodeles</taxon>
    </lineage>
</organism>
<name>A0AAV7VIJ2_PLEWA</name>
<feature type="transmembrane region" description="Helical" evidence="12">
    <location>
        <begin position="2485"/>
        <end position="2511"/>
    </location>
</feature>
<feature type="transmembrane region" description="Helical" evidence="12">
    <location>
        <begin position="2445"/>
        <end position="2465"/>
    </location>
</feature>
<evidence type="ECO:0000256" key="1">
    <source>
        <dbReference type="ARBA" id="ARBA00004439"/>
    </source>
</evidence>
<keyword evidence="7" id="KW-1278">Translocase</keyword>
<evidence type="ECO:0000313" key="15">
    <source>
        <dbReference type="Proteomes" id="UP001066276"/>
    </source>
</evidence>
<keyword evidence="10 12" id="KW-0472">Membrane</keyword>
<dbReference type="GO" id="GO:0032376">
    <property type="term" value="P:positive regulation of cholesterol transport"/>
    <property type="evidence" value="ECO:0007669"/>
    <property type="project" value="UniProtKB-ARBA"/>
</dbReference>
<dbReference type="SMART" id="SM00382">
    <property type="entry name" value="AAA"/>
    <property type="match status" value="2"/>
</dbReference>
<dbReference type="PANTHER" id="PTHR19229">
    <property type="entry name" value="ATP-BINDING CASSETTE TRANSPORTER SUBFAMILY A ABCA"/>
    <property type="match status" value="1"/>
</dbReference>
<dbReference type="GO" id="GO:0005319">
    <property type="term" value="F:lipid transporter activity"/>
    <property type="evidence" value="ECO:0007669"/>
    <property type="project" value="TreeGrafter"/>
</dbReference>
<dbReference type="SUPFAM" id="SSF52540">
    <property type="entry name" value="P-loop containing nucleoside triphosphate hydrolases"/>
    <property type="match status" value="2"/>
</dbReference>
<dbReference type="GO" id="GO:0030659">
    <property type="term" value="C:cytoplasmic vesicle membrane"/>
    <property type="evidence" value="ECO:0007669"/>
    <property type="project" value="UniProtKB-SubCell"/>
</dbReference>
<dbReference type="Proteomes" id="UP001066276">
    <property type="component" value="Chromosome 2_1"/>
</dbReference>
<dbReference type="FunFam" id="3.40.50.300:FF:000689">
    <property type="entry name" value="ATP binding cassette subfamily A member 12"/>
    <property type="match status" value="1"/>
</dbReference>
<keyword evidence="9" id="KW-0445">Lipid transport</keyword>
<dbReference type="EMBL" id="JANPWB010000003">
    <property type="protein sequence ID" value="KAJ1200504.1"/>
    <property type="molecule type" value="Genomic_DNA"/>
</dbReference>
<keyword evidence="4" id="KW-0677">Repeat</keyword>
<evidence type="ECO:0000256" key="3">
    <source>
        <dbReference type="ARBA" id="ARBA00022692"/>
    </source>
</evidence>
<dbReference type="GO" id="GO:0016887">
    <property type="term" value="F:ATP hydrolysis activity"/>
    <property type="evidence" value="ECO:0007669"/>
    <property type="project" value="InterPro"/>
</dbReference>
<dbReference type="Pfam" id="PF12698">
    <property type="entry name" value="ABC2_membrane_3"/>
    <property type="match status" value="2"/>
</dbReference>
<feature type="transmembrane region" description="Helical" evidence="12">
    <location>
        <begin position="24"/>
        <end position="45"/>
    </location>
</feature>
<dbReference type="InterPro" id="IPR003593">
    <property type="entry name" value="AAA+_ATPase"/>
</dbReference>
<dbReference type="InterPro" id="IPR003439">
    <property type="entry name" value="ABC_transporter-like_ATP-bd"/>
</dbReference>
<dbReference type="InterPro" id="IPR013525">
    <property type="entry name" value="ABC2_TM"/>
</dbReference>
<dbReference type="Pfam" id="PF23321">
    <property type="entry name" value="R1_ABCA1"/>
    <property type="match status" value="1"/>
</dbReference>
<evidence type="ECO:0000256" key="4">
    <source>
        <dbReference type="ARBA" id="ARBA00022737"/>
    </source>
</evidence>
<evidence type="ECO:0000256" key="10">
    <source>
        <dbReference type="ARBA" id="ARBA00023136"/>
    </source>
</evidence>
<protein>
    <recommendedName>
        <fullName evidence="13">ABC transporter domain-containing protein</fullName>
    </recommendedName>
</protein>
<evidence type="ECO:0000313" key="14">
    <source>
        <dbReference type="EMBL" id="KAJ1200504.1"/>
    </source>
</evidence>
<feature type="transmembrane region" description="Helical" evidence="12">
    <location>
        <begin position="2216"/>
        <end position="2235"/>
    </location>
</feature>
<feature type="domain" description="ABC transporter" evidence="13">
    <location>
        <begin position="2705"/>
        <end position="2943"/>
    </location>
</feature>
<feature type="transmembrane region" description="Helical" evidence="12">
    <location>
        <begin position="1546"/>
        <end position="1570"/>
    </location>
</feature>
<feature type="transmembrane region" description="Helical" evidence="12">
    <location>
        <begin position="2640"/>
        <end position="2662"/>
    </location>
</feature>
<accession>A0AAV7VIJ2</accession>
<evidence type="ECO:0000256" key="11">
    <source>
        <dbReference type="ARBA" id="ARBA00023329"/>
    </source>
</evidence>
<evidence type="ECO:0000256" key="6">
    <source>
        <dbReference type="ARBA" id="ARBA00022840"/>
    </source>
</evidence>
<dbReference type="InterPro" id="IPR027417">
    <property type="entry name" value="P-loop_NTPase"/>
</dbReference>
<keyword evidence="11" id="KW-0968">Cytoplasmic vesicle</keyword>
<feature type="transmembrane region" description="Helical" evidence="12">
    <location>
        <begin position="2555"/>
        <end position="2575"/>
    </location>
</feature>
<comment type="caution">
    <text evidence="14">The sequence shown here is derived from an EMBL/GenBank/DDBJ whole genome shotgun (WGS) entry which is preliminary data.</text>
</comment>
<evidence type="ECO:0000256" key="5">
    <source>
        <dbReference type="ARBA" id="ARBA00022741"/>
    </source>
</evidence>
<feature type="transmembrane region" description="Helical" evidence="12">
    <location>
        <begin position="1687"/>
        <end position="1711"/>
    </location>
</feature>
<dbReference type="PROSITE" id="PS00211">
    <property type="entry name" value="ABC_TRANSPORTER_1"/>
    <property type="match status" value="1"/>
</dbReference>
<comment type="subcellular location">
    <subcellularLocation>
        <location evidence="1">Cytoplasmic vesicle membrane</location>
        <topology evidence="1">Multi-pass membrane protein</topology>
    </subcellularLocation>
</comment>
<dbReference type="InterPro" id="IPR017871">
    <property type="entry name" value="ABC_transporter-like_CS"/>
</dbReference>
<evidence type="ECO:0000259" key="13">
    <source>
        <dbReference type="PROSITE" id="PS50893"/>
    </source>
</evidence>
<reference evidence="14" key="1">
    <citation type="journal article" date="2022" name="bioRxiv">
        <title>Sequencing and chromosome-scale assembly of the giantPleurodeles waltlgenome.</title>
        <authorList>
            <person name="Brown T."/>
            <person name="Elewa A."/>
            <person name="Iarovenko S."/>
            <person name="Subramanian E."/>
            <person name="Araus A.J."/>
            <person name="Petzold A."/>
            <person name="Susuki M."/>
            <person name="Suzuki K.-i.T."/>
            <person name="Hayashi T."/>
            <person name="Toyoda A."/>
            <person name="Oliveira C."/>
            <person name="Osipova E."/>
            <person name="Leigh N.D."/>
            <person name="Simon A."/>
            <person name="Yun M.H."/>
        </authorList>
    </citation>
    <scope>NUCLEOTIDE SEQUENCE</scope>
    <source>
        <strain evidence="14">20211129_DDA</strain>
        <tissue evidence="14">Liver</tissue>
    </source>
</reference>
<keyword evidence="3 12" id="KW-0812">Transmembrane</keyword>
<feature type="transmembrane region" description="Helical" evidence="12">
    <location>
        <begin position="1596"/>
        <end position="1618"/>
    </location>
</feature>
<dbReference type="InterPro" id="IPR016024">
    <property type="entry name" value="ARM-type_fold"/>
</dbReference>
<keyword evidence="8 12" id="KW-1133">Transmembrane helix</keyword>
<dbReference type="InterPro" id="IPR056264">
    <property type="entry name" value="R2_ABCA1-4-like"/>
</dbReference>
<evidence type="ECO:0000256" key="2">
    <source>
        <dbReference type="ARBA" id="ARBA00022448"/>
    </source>
</evidence>
<dbReference type="PANTHER" id="PTHR19229:SF113">
    <property type="entry name" value="ATP-BINDING CASSETTE SUB-FAMILY A MEMBER 13"/>
    <property type="match status" value="1"/>
</dbReference>
<feature type="transmembrane region" description="Helical" evidence="12">
    <location>
        <begin position="2587"/>
        <end position="2605"/>
    </location>
</feature>
<dbReference type="PROSITE" id="PS50893">
    <property type="entry name" value="ABC_TRANSPORTER_2"/>
    <property type="match status" value="2"/>
</dbReference>
<dbReference type="CDD" id="cd03263">
    <property type="entry name" value="ABC_subfamily_A"/>
    <property type="match status" value="2"/>
</dbReference>
<evidence type="ECO:0000256" key="9">
    <source>
        <dbReference type="ARBA" id="ARBA00023055"/>
    </source>
</evidence>
<gene>
    <name evidence="14" type="ORF">NDU88_004328</name>
</gene>
<feature type="transmembrane region" description="Helical" evidence="12">
    <location>
        <begin position="1732"/>
        <end position="1756"/>
    </location>
</feature>
<keyword evidence="6" id="KW-0067">ATP-binding</keyword>
<evidence type="ECO:0000256" key="8">
    <source>
        <dbReference type="ARBA" id="ARBA00022989"/>
    </source>
</evidence>
<proteinExistence type="predicted"/>
<evidence type="ECO:0000256" key="12">
    <source>
        <dbReference type="SAM" id="Phobius"/>
    </source>
</evidence>
<evidence type="ECO:0000256" key="7">
    <source>
        <dbReference type="ARBA" id="ARBA00022967"/>
    </source>
</evidence>
<dbReference type="SUPFAM" id="SSF48371">
    <property type="entry name" value="ARM repeat"/>
    <property type="match status" value="1"/>
</dbReference>
<keyword evidence="2" id="KW-0813">Transport</keyword>
<keyword evidence="15" id="KW-1185">Reference proteome</keyword>
<dbReference type="Pfam" id="PF00005">
    <property type="entry name" value="ABC_tran"/>
    <property type="match status" value="2"/>
</dbReference>
<dbReference type="InterPro" id="IPR026082">
    <property type="entry name" value="ABCA"/>
</dbReference>
<keyword evidence="5" id="KW-0547">Nucleotide-binding</keyword>
<sequence>MGYSRQQFQALFWKNWLCRVRQPVLCLSEVLWPCILFLILAAVRYQEPPKFIQKCYLEPRNLPSHGLYPFVQSLFCNAGSRCKNSSHTEVRSSAPRAARLETGQNNPFENEEAFLRELQDLADGILEITTKATSLQELWEGSPNGPLLTTVDLNKTEEMISELESLHNQPYIWDLLLSLPLLAGNIQKDGFLNTGFQGLSQLLQTIRNSLTAVDILNVLPDNTMKDDFHRKIDKGLNISIMLLNFLHDWRSKQDLRFNLSLQYVVWNPESVIEELQSRFGLRSQQAEKVLNFTSVFKMVPTHGELEELICSAVSSAVDIPGENASQASRCASSWKEATNFLVQSIDKLELYKQAFFQWNISSMMQVMLQEIENSLHNSSDDSLVEKLVSVLNHIIQVSRGHSEEPQDLVVPSIKKDVKMKEGTYFKEEAMVFISNLAEYVKQLFNSNDSFPSSIPEMRALIDNILDHATTGIHSLSNVTAEESDDDLQMLSGFIDEILDRVHLITSLWPEDQSSEYFWQIMMTPILNEFVLALQNPVADGHLKSDMLKHLWLTFVSFSTPEEQEMLNTSLHFFKTFHSDMKGLPAGDVDYAKLGELFMTDLSKIGLLDQAHGAAILNLVNFIKNASASEKLSYAENIFQAGELEKILKDLHHNMSDDSQRSATMLLEILTTINHNADTFFNIKPNVSLFGSLDDISKVTSPMLRQFDIPIIRRNFTFLDGAIKVLQDLTHGSLCEQILSVYTFLEDYAQYCTQNGDVEMQLVTSDMLNEFVEVHPPPSLLESDVTQLLGLLRRETYVDPSDGTSMAMILMDALLKYIQQTFHMKSNENIFKPTQQDNSGDDDIMHLPNLLQGIMEMFSNESTQFSRNETNGNIHAAFDEYWQLALQNNESFFEVCQHLEASVDPAHVELLQKAQTALLNILTVLAENPVFTRNSHCIFSSCQGRSTRRFLVSMIEGFNLLHTQDLKAVWPESVNIDCASVDSTSQELSMMLNTMKQFVQDPEFNTICQCILPLDNIQEHLKNLEGSLSELLSRNPAIAFLSNSSMPAGIKVRDCVQNVTALETDIHALINISDRTINTILEANLSSSKFVYSTLAMALVEECNEEVLGLLLTFPKGEDTPLALEELCSLSTMEIYKLSVLIMEHLDLRNIMYKVKIPSDKNTMLTTLLDLVSRVSAIVDKLQNIVGNLPDFSKAFQSIPLVDVSEFQQFLRAGQSRRSAFGSLQSLIKSVCKEESNFFTNDDMFARMPQITELLKKDMEKYSIPENSTQFCLQFYQEILQSPNGALVWTFLKPLLHGKILYTPDLPEIRLVVEKANHIFDHVKSLKTYSEAWLSMSQIFQTTGQFLMVNHLQMFLQNNFIRNFVESQLNIDLKKLIENLQEYGSTMNKMLNNTATKQINMLSQFMVDISSCVLLDRFQPLNTSEELEQKATELMQQNNFLASIIFNVSSSKSREEHKSSHPLPPHVFYTIRTSVVYSMKTDNTKNPMWKSHPQQLPAAGFAYNHVFAPLQDMVERAITSVQTGKELLEPEVQVQAMPYPCHTSDLFLTNIGFFFPLIMMLTWMISVASMVRKSVHEKEIRLEEYMKMMGVHPSVHFLAWVLENIIMLAISSCTLVVILKVSGILFQSNGFILFIFFIDFGIAVIMMSYLISAFFSSANTACLCASLIYMISFLPYIVLLVLQKQFSLVTQTIVCLLSTTAFGQGIFLITFFEGQGTGIQWSNFYQPLEEAGAMNFGWASGMILIDSLIYFVAGWYFSNVIPGTFGSAKPWYFPLTVSYWKNLCGAENRRKHYLNSNMVFFNENLRHKGSLKHDSTTAGLERPPPGLEVGVDIMSVTKEYAGNTIAVNNLSLSFFKGQITALLGPNGAGKTTIISMLTGLYPASYGDILINGKDIHTELTSIRMEMGVCPQYDVLFDTLTVQEHLLLYGTVKAPFWGKKTLQLEVKRALQDVGLVLHKNKRVQALSGGMKRRLSIAISFMGNSRTVVLDEPTSGVDPCSRRSIWEILLKYKTGRTIIFTTHHLDEAEVLSDRIAILQHGQLRCCGSPCYLKERFGQGHSITLTRKHSMFDNQDPEGTIQITSLVQSFIPNAFLKEKSSTEITYMIPAMAEKAAFEQLFQALDENMQMLHLTGYGISDTTLEEIFLKLIQHPEEQPPIHLDVDLEASQGSEPVCHNNSLLMEAGTLEGWCLTLTQITSLLIKQFHHQRRDWRGALSKLFLPIVFVIMAMALFTLKPLTIEYPSLKLSPELYNGPSGCFYSADGVDSANLSHVLLRQFVGRDSLCNASRDDMRSYTCWSTETGAEHAFIEHCPYLQGQKKCPACNISAPYLKNSRGQVLYNLSGLDLEEYLITPLKRERFGGWSFGTKTSLKSQDKKPTKPQAKVWYSHKGFHALPSYLNQMNNMILWRNLPSTLDWKQYGITLYSKPYGGTLLNEDKILENVRQCGVALCIMLGFSILTASIGSAIVKDRVSGAKRLQHIAGLNYQVYWLANFIYDMLFYLVPVCLCVCVIAAFQLTAFTFRENLAATALLLTLFGYATLPWMYLISRFFSSSDVAFITYISINFVCGLCTLFLTLLPKLLSVMSKSENLTYIYSILRWAFLIFPQFCLGQGLMELSYNQAKFDLTSSFGIDSYVSPFQMDFLGWIFVAMALQGSLLLLLRLLLHWDLLQNQRGRPSVHRMISPSGDQDVEAERVRVFAGYTGKDILMLYNLRKCYKRFNKKTVAVNDISLGIPRGECFGLLGVNGAGKSTTFKMLTSDIPPTAGQAVIRTPSGSERDILDACKEGTLIGYCPQQDALDELLTGWEHLYYYCSLRGIPKQYIHKVSRDLVNRLHLGGHVDKLVKTYSGGTKRKLSTALALVGKPQILLLDEPSSGMDPCSKRYLWKTILKEVQDGCAAVLTSHSMEECEALCSRLAIMVNGSFKCLGSPQHIKNRFGDGYSVKVWLTKDANSSTAVSDCLKLHFPGTLFKEQHLNLLEYRVLQRKGCLAELFKTLETNKHLLHIEHYSISETSLEQVFINFAAQSHEASGCIAESVSEENTRYVLS</sequence>
<dbReference type="Gene3D" id="3.40.50.300">
    <property type="entry name" value="P-loop containing nucleotide triphosphate hydrolases"/>
    <property type="match status" value="2"/>
</dbReference>
<feature type="transmembrane region" description="Helical" evidence="12">
    <location>
        <begin position="1630"/>
        <end position="1654"/>
    </location>
</feature>
<feature type="domain" description="ABC transporter" evidence="13">
    <location>
        <begin position="1830"/>
        <end position="2062"/>
    </location>
</feature>
<dbReference type="FunFam" id="3.40.50.300:FF:000298">
    <property type="entry name" value="ATP-binding cassette sub-family A member 12"/>
    <property type="match status" value="1"/>
</dbReference>
<dbReference type="GO" id="GO:0140359">
    <property type="term" value="F:ABC-type transporter activity"/>
    <property type="evidence" value="ECO:0007669"/>
    <property type="project" value="InterPro"/>
</dbReference>